<dbReference type="PANTHER" id="PTHR24559:SF444">
    <property type="entry name" value="REVERSE TRANSCRIPTASE DOMAIN-CONTAINING PROTEIN"/>
    <property type="match status" value="1"/>
</dbReference>
<dbReference type="EMBL" id="QJKJ01000406">
    <property type="protein sequence ID" value="RDY12778.1"/>
    <property type="molecule type" value="Genomic_DNA"/>
</dbReference>
<keyword evidence="3" id="KW-1185">Reference proteome</keyword>
<evidence type="ECO:0000313" key="3">
    <source>
        <dbReference type="Proteomes" id="UP000257109"/>
    </source>
</evidence>
<dbReference type="InterPro" id="IPR043128">
    <property type="entry name" value="Rev_trsase/Diguanyl_cyclase"/>
</dbReference>
<sequence length="301" mass="34499">MHKILLEEDARPVRQQQQRVNPTLLDVVKKEVIKLLAAEIICPISDSQWVSLVQVVPKKFGITVIKNLQDEMVSARIQNSWRVCIDYRKLSQATRKDYFLLSFVNQVLEKLVGYMQIHIAPVDQHKTTFTCPFGIAPSTFQRCIINIFLDLLEECMEIFIDDFTIYAESFKAYLDNLSKVSFWDTLSQLEVSKAKIDGISSLTNPTREVRSFLGHADFSKIALPLSKLLQKDTNFIFDQPYVDTFQELNRRLMSAPILQAPNWELPFELMCDASNTMLGAILGQRVGKQSHVIAYASRTMD</sequence>
<dbReference type="Pfam" id="PF17919">
    <property type="entry name" value="RT_RNaseH_2"/>
    <property type="match status" value="1"/>
</dbReference>
<dbReference type="Gene3D" id="3.30.70.270">
    <property type="match status" value="1"/>
</dbReference>
<organism evidence="2 3">
    <name type="scientific">Mucuna pruriens</name>
    <name type="common">Velvet bean</name>
    <name type="synonym">Dolichos pruriens</name>
    <dbReference type="NCBI Taxonomy" id="157652"/>
    <lineage>
        <taxon>Eukaryota</taxon>
        <taxon>Viridiplantae</taxon>
        <taxon>Streptophyta</taxon>
        <taxon>Embryophyta</taxon>
        <taxon>Tracheophyta</taxon>
        <taxon>Spermatophyta</taxon>
        <taxon>Magnoliopsida</taxon>
        <taxon>eudicotyledons</taxon>
        <taxon>Gunneridae</taxon>
        <taxon>Pentapetalae</taxon>
        <taxon>rosids</taxon>
        <taxon>fabids</taxon>
        <taxon>Fabales</taxon>
        <taxon>Fabaceae</taxon>
        <taxon>Papilionoideae</taxon>
        <taxon>50 kb inversion clade</taxon>
        <taxon>NPAAA clade</taxon>
        <taxon>indigoferoid/millettioid clade</taxon>
        <taxon>Phaseoleae</taxon>
        <taxon>Mucuna</taxon>
    </lineage>
</organism>
<reference evidence="2" key="1">
    <citation type="submission" date="2018-05" db="EMBL/GenBank/DDBJ databases">
        <title>Draft genome of Mucuna pruriens seed.</title>
        <authorList>
            <person name="Nnadi N.E."/>
            <person name="Vos R."/>
            <person name="Hasami M.H."/>
            <person name="Devisetty U.K."/>
            <person name="Aguiy J.C."/>
        </authorList>
    </citation>
    <scope>NUCLEOTIDE SEQUENCE [LARGE SCALE GENOMIC DNA]</scope>
    <source>
        <strain evidence="2">JCA_2017</strain>
    </source>
</reference>
<dbReference type="Proteomes" id="UP000257109">
    <property type="component" value="Unassembled WGS sequence"/>
</dbReference>
<protein>
    <submittedName>
        <fullName evidence="2">Retrovirus-related Pol polyprotein</fullName>
    </submittedName>
</protein>
<proteinExistence type="predicted"/>
<dbReference type="InterPro" id="IPR053134">
    <property type="entry name" value="RNA-dir_DNA_polymerase"/>
</dbReference>
<evidence type="ECO:0000259" key="1">
    <source>
        <dbReference type="Pfam" id="PF17919"/>
    </source>
</evidence>
<dbReference type="AlphaFoldDB" id="A0A371ICM1"/>
<evidence type="ECO:0000313" key="2">
    <source>
        <dbReference type="EMBL" id="RDY12778.1"/>
    </source>
</evidence>
<name>A0A371ICM1_MUCPR</name>
<dbReference type="InterPro" id="IPR043502">
    <property type="entry name" value="DNA/RNA_pol_sf"/>
</dbReference>
<dbReference type="Gene3D" id="3.10.10.10">
    <property type="entry name" value="HIV Type 1 Reverse Transcriptase, subunit A, domain 1"/>
    <property type="match status" value="1"/>
</dbReference>
<feature type="non-terminal residue" evidence="2">
    <location>
        <position position="1"/>
    </location>
</feature>
<gene>
    <name evidence="2" type="primary">pol</name>
    <name evidence="2" type="ORF">CR513_02375</name>
</gene>
<dbReference type="SUPFAM" id="SSF56672">
    <property type="entry name" value="DNA/RNA polymerases"/>
    <property type="match status" value="1"/>
</dbReference>
<dbReference type="InterPro" id="IPR041577">
    <property type="entry name" value="RT_RNaseH_2"/>
</dbReference>
<feature type="domain" description="Reverse transcriptase/retrotransposon-derived protein RNase H-like" evidence="1">
    <location>
        <begin position="243"/>
        <end position="300"/>
    </location>
</feature>
<dbReference type="OrthoDB" id="909916at2759"/>
<dbReference type="CDD" id="cd01647">
    <property type="entry name" value="RT_LTR"/>
    <property type="match status" value="1"/>
</dbReference>
<accession>A0A371ICM1</accession>
<comment type="caution">
    <text evidence="2">The sequence shown here is derived from an EMBL/GenBank/DDBJ whole genome shotgun (WGS) entry which is preliminary data.</text>
</comment>
<dbReference type="PANTHER" id="PTHR24559">
    <property type="entry name" value="TRANSPOSON TY3-I GAG-POL POLYPROTEIN"/>
    <property type="match status" value="1"/>
</dbReference>